<proteinExistence type="inferred from homology"/>
<dbReference type="Proteomes" id="UP000515220">
    <property type="component" value="Chromosome"/>
</dbReference>
<protein>
    <submittedName>
        <fullName evidence="4">Sugar ABC transporter permease</fullName>
    </submittedName>
</protein>
<dbReference type="PANTHER" id="PTHR30413:SF10">
    <property type="entry name" value="CAPSULE POLYSACCHARIDE EXPORT INNER-MEMBRANE PROTEIN CTRC"/>
    <property type="match status" value="1"/>
</dbReference>
<dbReference type="EMBL" id="AP023326">
    <property type="protein sequence ID" value="BCI67155.1"/>
    <property type="molecule type" value="Genomic_DNA"/>
</dbReference>
<feature type="transmembrane region" description="Helical" evidence="3">
    <location>
        <begin position="75"/>
        <end position="97"/>
    </location>
</feature>
<reference evidence="4 5" key="1">
    <citation type="submission" date="2020-07" db="EMBL/GenBank/DDBJ databases">
        <title>Complete Genome Sequence of an acetic acid bacterium, Acetobacter aceti JCM20276.</title>
        <authorList>
            <person name="Hirose Y."/>
            <person name="Mihara H."/>
        </authorList>
    </citation>
    <scope>NUCLEOTIDE SEQUENCE [LARGE SCALE GENOMIC DNA]</scope>
    <source>
        <strain evidence="4 5">JCM20276</strain>
    </source>
</reference>
<gene>
    <name evidence="4" type="primary">rfbD_2</name>
    <name evidence="4" type="ORF">AAJCM20276_17790</name>
</gene>
<keyword evidence="3" id="KW-0812">Transmembrane</keyword>
<accession>A0A6S6PKE8</accession>
<dbReference type="PANTHER" id="PTHR30413">
    <property type="entry name" value="INNER MEMBRANE TRANSPORT PERMEASE"/>
    <property type="match status" value="1"/>
</dbReference>
<evidence type="ECO:0000313" key="5">
    <source>
        <dbReference type="Proteomes" id="UP000515220"/>
    </source>
</evidence>
<feature type="transmembrane region" description="Helical" evidence="3">
    <location>
        <begin position="189"/>
        <end position="208"/>
    </location>
</feature>
<keyword evidence="3" id="KW-0472">Membrane</keyword>
<keyword evidence="3" id="KW-1133">Transmembrane helix</keyword>
<dbReference type="RefSeq" id="WP_010667457.1">
    <property type="nucleotide sequence ID" value="NZ_AP023326.1"/>
</dbReference>
<sequence length="299" mass="33703">MTSEPTGVAEPITDEPHVAAELAARGDVPVMDLQPERGTAHIGHALNDLFGSFRLFRLGWTLGWLDIKMRYRGSLLGPFWVTFSTIILVAAMGVLYATLLHTDLKAYLPFLCFSLVLWAYLSGIVTDGCSVFTSTVNLIHSIRMPFTVHVMRVMVRNLLTFLHSVGVIVVLFVFFGIMPTLNWSLPAGIFLWFADLYALTLLLGVLGARFRDMPPIAANIMQILFFVTPILWKPDLIYMGRQYMLLDPCYPLIEIVRGPFMGLPVRPSIWLAAVVYSVVLWCVSFLLFARLRGRLAYWV</sequence>
<feature type="transmembrane region" description="Helical" evidence="3">
    <location>
        <begin position="117"/>
        <end position="138"/>
    </location>
</feature>
<evidence type="ECO:0000256" key="1">
    <source>
        <dbReference type="ARBA" id="ARBA00007783"/>
    </source>
</evidence>
<evidence type="ECO:0000313" key="4">
    <source>
        <dbReference type="EMBL" id="BCI67155.1"/>
    </source>
</evidence>
<feature type="transmembrane region" description="Helical" evidence="3">
    <location>
        <begin position="269"/>
        <end position="289"/>
    </location>
</feature>
<keyword evidence="2" id="KW-0813">Transport</keyword>
<organism evidence="4 5">
    <name type="scientific">Acetobacter aceti</name>
    <dbReference type="NCBI Taxonomy" id="435"/>
    <lineage>
        <taxon>Bacteria</taxon>
        <taxon>Pseudomonadati</taxon>
        <taxon>Pseudomonadota</taxon>
        <taxon>Alphaproteobacteria</taxon>
        <taxon>Acetobacterales</taxon>
        <taxon>Acetobacteraceae</taxon>
        <taxon>Acetobacter</taxon>
        <taxon>Acetobacter subgen. Acetobacter</taxon>
    </lineage>
</organism>
<feature type="transmembrane region" description="Helical" evidence="3">
    <location>
        <begin position="158"/>
        <end position="177"/>
    </location>
</feature>
<comment type="similarity">
    <text evidence="1">Belongs to the ABC-2 integral membrane protein family.</text>
</comment>
<evidence type="ECO:0000256" key="3">
    <source>
        <dbReference type="SAM" id="Phobius"/>
    </source>
</evidence>
<evidence type="ECO:0000256" key="2">
    <source>
        <dbReference type="ARBA" id="ARBA00022448"/>
    </source>
</evidence>
<feature type="transmembrane region" description="Helical" evidence="3">
    <location>
        <begin position="215"/>
        <end position="232"/>
    </location>
</feature>
<dbReference type="GO" id="GO:0015920">
    <property type="term" value="P:lipopolysaccharide transport"/>
    <property type="evidence" value="ECO:0007669"/>
    <property type="project" value="TreeGrafter"/>
</dbReference>
<dbReference type="AlphaFoldDB" id="A0A6S6PKE8"/>
<name>A0A6S6PKE8_ACEAC</name>